<reference evidence="3 4" key="1">
    <citation type="journal article" date="2011" name="PLoS ONE">
        <title>Core proteome of the minimal cell: comparative proteomics of three mollicute species.</title>
        <authorList>
            <person name="Fisunov G.Y."/>
            <person name="Alexeev D.G."/>
            <person name="Bazaleev N.A."/>
            <person name="Ladygina V.G."/>
            <person name="Galyamina M.A."/>
            <person name="Kondratov I.G."/>
            <person name="Zhukova N.A."/>
            <person name="Serebryakova M.V."/>
            <person name="Demina I.A."/>
            <person name="Govorun V.M."/>
        </authorList>
    </citation>
    <scope>NUCLEOTIDE SEQUENCE [LARGE SCALE GENOMIC DNA]</scope>
    <source>
        <strain evidence="3 4">S6</strain>
    </source>
</reference>
<dbReference type="EMBL" id="CP006916">
    <property type="protein sequence ID" value="AHB99962.1"/>
    <property type="molecule type" value="Genomic_DNA"/>
</dbReference>
<evidence type="ECO:0000256" key="2">
    <source>
        <dbReference type="SAM" id="Phobius"/>
    </source>
</evidence>
<feature type="transmembrane region" description="Helical" evidence="2">
    <location>
        <begin position="116"/>
        <end position="136"/>
    </location>
</feature>
<keyword evidence="2" id="KW-0472">Membrane</keyword>
<accession>A0A0F6CLJ0</accession>
<keyword evidence="2" id="KW-0812">Transmembrane</keyword>
<organism evidence="3 4">
    <name type="scientific">Mycoplasmoides gallisepticum S6</name>
    <dbReference type="NCBI Taxonomy" id="1006581"/>
    <lineage>
        <taxon>Bacteria</taxon>
        <taxon>Bacillati</taxon>
        <taxon>Mycoplasmatota</taxon>
        <taxon>Mycoplasmoidales</taxon>
        <taxon>Mycoplasmoidaceae</taxon>
        <taxon>Mycoplasmoides</taxon>
    </lineage>
</organism>
<feature type="transmembrane region" description="Helical" evidence="2">
    <location>
        <begin position="35"/>
        <end position="54"/>
    </location>
</feature>
<feature type="compositionally biased region" description="Polar residues" evidence="1">
    <location>
        <begin position="258"/>
        <end position="282"/>
    </location>
</feature>
<evidence type="ECO:0000313" key="4">
    <source>
        <dbReference type="Proteomes" id="UP000018735"/>
    </source>
</evidence>
<dbReference type="KEGG" id="mgz:GCW_04035"/>
<gene>
    <name evidence="3" type="ORF">GCW_04035</name>
</gene>
<dbReference type="AlphaFoldDB" id="A0A0F6CLJ0"/>
<name>A0A0F6CLJ0_MYCGL</name>
<dbReference type="HOGENOM" id="CLU_930069_0_0_14"/>
<sequence length="299" mass="35653">MYNITIYVIMFACSFDFNAWKTWEYQRKYSAFDFLFNLVCLGLMGVFISFPWLLRKPDGTPNIGVNLPIFWIGIAASILFGAVVIINYVFVIINLNKINNEYLKVKRINIRENHRIRALFNVIQYAWPIFFIYIAFNKSLKEDYLNLLIWSVLRAERVFIMQIEEKYIIKNNPKKKYLEIKAQNIRTSDIINEIRREFKKMGAVAEIDQIRFYRLSGKRSRNNLVVYNRNQKQSKSLSNQIRYLPGRVYQNKNKQENNRYQNNIPPNSRNMNGQPAKQSPFSARNFPRFTKPHPFKENE</sequence>
<evidence type="ECO:0000313" key="3">
    <source>
        <dbReference type="EMBL" id="AHB99962.1"/>
    </source>
</evidence>
<evidence type="ECO:0000256" key="1">
    <source>
        <dbReference type="SAM" id="MobiDB-lite"/>
    </source>
</evidence>
<keyword evidence="2" id="KW-1133">Transmembrane helix</keyword>
<feature type="transmembrane region" description="Helical" evidence="2">
    <location>
        <begin position="69"/>
        <end position="95"/>
    </location>
</feature>
<dbReference type="Proteomes" id="UP000018735">
    <property type="component" value="Chromosome"/>
</dbReference>
<proteinExistence type="predicted"/>
<protein>
    <submittedName>
        <fullName evidence="3">Uncharacterized protein</fullName>
    </submittedName>
</protein>
<feature type="region of interest" description="Disordered" evidence="1">
    <location>
        <begin position="251"/>
        <end position="299"/>
    </location>
</feature>